<protein>
    <recommendedName>
        <fullName evidence="4">MAM domain-containing protein</fullName>
    </recommendedName>
</protein>
<dbReference type="Pfam" id="PF18962">
    <property type="entry name" value="Por_Secre_tail"/>
    <property type="match status" value="1"/>
</dbReference>
<dbReference type="eggNOG" id="COG3227">
    <property type="taxonomic scope" value="Bacteria"/>
</dbReference>
<dbReference type="RefSeq" id="WP_052510322.1">
    <property type="nucleotide sequence ID" value="NZ_BBML01000003.1"/>
</dbReference>
<dbReference type="EMBL" id="BBML01000003">
    <property type="protein sequence ID" value="GAK96798.1"/>
    <property type="molecule type" value="Genomic_DNA"/>
</dbReference>
<keyword evidence="1 3" id="KW-0732">Signal</keyword>
<name>A0A090Q4X2_9FLAO</name>
<dbReference type="SUPFAM" id="SSF49899">
    <property type="entry name" value="Concanavalin A-like lectins/glucanases"/>
    <property type="match status" value="2"/>
</dbReference>
<dbReference type="InterPro" id="IPR026444">
    <property type="entry name" value="Secre_tail"/>
</dbReference>
<dbReference type="InterPro" id="IPR024079">
    <property type="entry name" value="MetalloPept_cat_dom_sf"/>
</dbReference>
<feature type="domain" description="MAM" evidence="4">
    <location>
        <begin position="514"/>
        <end position="677"/>
    </location>
</feature>
<dbReference type="InterPro" id="IPR008754">
    <property type="entry name" value="Peptidase_M43"/>
</dbReference>
<dbReference type="SMART" id="SM00137">
    <property type="entry name" value="MAM"/>
    <property type="match status" value="2"/>
</dbReference>
<feature type="domain" description="MAM" evidence="4">
    <location>
        <begin position="343"/>
        <end position="507"/>
    </location>
</feature>
<dbReference type="GO" id="GO:0008237">
    <property type="term" value="F:metallopeptidase activity"/>
    <property type="evidence" value="ECO:0007669"/>
    <property type="project" value="InterPro"/>
</dbReference>
<dbReference type="InterPro" id="IPR000998">
    <property type="entry name" value="MAM_dom"/>
</dbReference>
<dbReference type="GO" id="GO:0016020">
    <property type="term" value="C:membrane"/>
    <property type="evidence" value="ECO:0007669"/>
    <property type="project" value="InterPro"/>
</dbReference>
<dbReference type="NCBIfam" id="TIGR04183">
    <property type="entry name" value="Por_Secre_tail"/>
    <property type="match status" value="1"/>
</dbReference>
<dbReference type="PANTHER" id="PTHR23282">
    <property type="entry name" value="APICAL ENDOSOMAL GLYCOPROTEIN PRECURSOR"/>
    <property type="match status" value="1"/>
</dbReference>
<feature type="signal peptide" evidence="3">
    <location>
        <begin position="1"/>
        <end position="22"/>
    </location>
</feature>
<feature type="compositionally biased region" description="Low complexity" evidence="2">
    <location>
        <begin position="367"/>
        <end position="378"/>
    </location>
</feature>
<sequence length="801" mass="85362">MKKMYSIGVLALFMLISTLAMAQQRDCSTHDDMEYAMAQDPSLAQKIAKEEQYIQQKANDLIQQKAVNGAVITIPVVVHVIYSNATQNISQAQIQSQIDVLNEDFRRTNSDRDNTWSQAADMQIEFCLAQVDPNGNPTNGITRKASSVTSWNTTQNRMKSSATGGTDPWDTTQYLNMWTVSALNSNGRPGILGYAQFPGGNRATDGVVMGYNYFGRVGAVSAPFDGGRTTTHEVGHFLGLRHIWGDGPCGADDFVADTPESDASNGGCQIGSVSCGSVDMVQNYMDYSDDACMNLFTAGQKARMRANLLNGGFHAALAQSTKCTPPSGGGDTGCNSTIDSFPYSNGFENSLGGWTQDTGDSLDWTRRSGTTPSSSTGPNGADEGSFYVYVEASDPNFNKTAILNSPCLDFATGSSPDVSFRYQMTGNAVGTLELQSRNTGSSSWSTLFTQSGDQGASWKTANATLSSNVEQLRLVVNTTNSWQGDIAVDAISISEGGSSGGGSGCANGVSSFPYSEGFENTLGQWTQNNTDSLDWTLRSGGTPSSSTGPSGAAQGSFYIYVEASNPNFNKIAALDSPCFDLTSTSNATLSFQYQMTGNAVGSLRVDASNGGAYSTIFSVQGDQGAAWRQANIDLASYAGQDVQLRLVVNTTSSWQGDIAVDDLRITTAAASTDKCDGVPAYNSNNSYSVGDQVVYQNFLFELQPGQWVNLGECGTARDSNNSQVSIPVNAISVYPNPVKDILFTTGIDQQSTYVIYDLTGRKVASGAVMKEGIIVGDLNPNVYIIQLQANGTTVSRKFVKK</sequence>
<dbReference type="SUPFAM" id="SSF55486">
    <property type="entry name" value="Metalloproteases ('zincins'), catalytic domain"/>
    <property type="match status" value="1"/>
</dbReference>
<dbReference type="AlphaFoldDB" id="A0A090Q4X2"/>
<feature type="chain" id="PRO_5001863033" description="MAM domain-containing protein" evidence="3">
    <location>
        <begin position="23"/>
        <end position="801"/>
    </location>
</feature>
<proteinExistence type="predicted"/>
<dbReference type="Gene3D" id="2.60.120.200">
    <property type="match status" value="2"/>
</dbReference>
<dbReference type="Pfam" id="PF00629">
    <property type="entry name" value="MAM"/>
    <property type="match status" value="2"/>
</dbReference>
<organism evidence="5 6">
    <name type="scientific">Nonlabens tegetincola</name>
    <dbReference type="NCBI Taxonomy" id="323273"/>
    <lineage>
        <taxon>Bacteria</taxon>
        <taxon>Pseudomonadati</taxon>
        <taxon>Bacteroidota</taxon>
        <taxon>Flavobacteriia</taxon>
        <taxon>Flavobacteriales</taxon>
        <taxon>Flavobacteriaceae</taxon>
        <taxon>Nonlabens</taxon>
    </lineage>
</organism>
<dbReference type="CDD" id="cd04275">
    <property type="entry name" value="ZnMc_pappalysin_like"/>
    <property type="match status" value="1"/>
</dbReference>
<keyword evidence="6" id="KW-1185">Reference proteome</keyword>
<feature type="region of interest" description="Disordered" evidence="2">
    <location>
        <begin position="358"/>
        <end position="381"/>
    </location>
</feature>
<dbReference type="GO" id="GO:0005975">
    <property type="term" value="P:carbohydrate metabolic process"/>
    <property type="evidence" value="ECO:0007669"/>
    <property type="project" value="UniProtKB-ARBA"/>
</dbReference>
<comment type="caution">
    <text evidence="5">The sequence shown here is derived from an EMBL/GenBank/DDBJ whole genome shotgun (WGS) entry which is preliminary data.</text>
</comment>
<evidence type="ECO:0000313" key="5">
    <source>
        <dbReference type="EMBL" id="GAK96798.1"/>
    </source>
</evidence>
<dbReference type="STRING" id="319236.BST91_03225"/>
<dbReference type="eggNOG" id="COG4733">
    <property type="taxonomic scope" value="Bacteria"/>
</dbReference>
<evidence type="ECO:0000259" key="4">
    <source>
        <dbReference type="PROSITE" id="PS50060"/>
    </source>
</evidence>
<evidence type="ECO:0000256" key="2">
    <source>
        <dbReference type="SAM" id="MobiDB-lite"/>
    </source>
</evidence>
<evidence type="ECO:0000313" key="6">
    <source>
        <dbReference type="Proteomes" id="UP000029221"/>
    </source>
</evidence>
<dbReference type="GO" id="GO:0004553">
    <property type="term" value="F:hydrolase activity, hydrolyzing O-glycosyl compounds"/>
    <property type="evidence" value="ECO:0007669"/>
    <property type="project" value="UniProtKB-ARBA"/>
</dbReference>
<dbReference type="Proteomes" id="UP000029221">
    <property type="component" value="Unassembled WGS sequence"/>
</dbReference>
<dbReference type="CDD" id="cd06263">
    <property type="entry name" value="MAM"/>
    <property type="match status" value="2"/>
</dbReference>
<dbReference type="InterPro" id="IPR013320">
    <property type="entry name" value="ConA-like_dom_sf"/>
</dbReference>
<dbReference type="Pfam" id="PF05572">
    <property type="entry name" value="Peptidase_M43"/>
    <property type="match status" value="1"/>
</dbReference>
<dbReference type="PANTHER" id="PTHR23282:SF101">
    <property type="entry name" value="MAM DOMAIN-CONTAINING PROTEIN"/>
    <property type="match status" value="1"/>
</dbReference>
<gene>
    <name evidence="5" type="ORF">JCM19294_1107</name>
</gene>
<dbReference type="Gene3D" id="3.40.390.10">
    <property type="entry name" value="Collagenase (Catalytic Domain)"/>
    <property type="match status" value="1"/>
</dbReference>
<dbReference type="InterPro" id="IPR051560">
    <property type="entry name" value="MAM_domain-containing"/>
</dbReference>
<evidence type="ECO:0000256" key="1">
    <source>
        <dbReference type="ARBA" id="ARBA00022729"/>
    </source>
</evidence>
<dbReference type="eggNOG" id="COG3291">
    <property type="taxonomic scope" value="Bacteria"/>
</dbReference>
<dbReference type="PROSITE" id="PS50060">
    <property type="entry name" value="MAM_2"/>
    <property type="match status" value="2"/>
</dbReference>
<evidence type="ECO:0000256" key="3">
    <source>
        <dbReference type="SAM" id="SignalP"/>
    </source>
</evidence>
<dbReference type="MEROPS" id="M43.007"/>
<accession>A0A090Q4X2</accession>
<reference evidence="5" key="1">
    <citation type="journal article" date="2014" name="Genome Announc.">
        <title>Draft Genome Sequences of Marine Flavobacterium Nonlabens Strains NR17, NR24, NR27, NR32, NR33, and Ara13.</title>
        <authorList>
            <person name="Nakanishi M."/>
            <person name="Meirelles P."/>
            <person name="Suzuki R."/>
            <person name="Takatani N."/>
            <person name="Mino S."/>
            <person name="Suda W."/>
            <person name="Oshima K."/>
            <person name="Hattori M."/>
            <person name="Ohkuma M."/>
            <person name="Hosokawa M."/>
            <person name="Miyashita K."/>
            <person name="Thompson F.L."/>
            <person name="Niwa A."/>
            <person name="Sawabe T."/>
            <person name="Sawabe T."/>
        </authorList>
    </citation>
    <scope>NUCLEOTIDE SEQUENCE [LARGE SCALE GENOMIC DNA]</scope>
    <source>
        <strain evidence="5">JCM 19294</strain>
    </source>
</reference>